<evidence type="ECO:0000256" key="1">
    <source>
        <dbReference type="ARBA" id="ARBA00023015"/>
    </source>
</evidence>
<dbReference type="Proteomes" id="UP001567538">
    <property type="component" value="Unassembled WGS sequence"/>
</dbReference>
<keyword evidence="1" id="KW-0805">Transcription regulation</keyword>
<dbReference type="SUPFAM" id="SSF101941">
    <property type="entry name" value="NAC domain"/>
    <property type="match status" value="1"/>
</dbReference>
<dbReference type="PANTHER" id="PTHR31719:SF123">
    <property type="entry name" value="NAC DOMAIN-CONTAINING PROTEIN"/>
    <property type="match status" value="1"/>
</dbReference>
<dbReference type="PROSITE" id="PS51005">
    <property type="entry name" value="NAC"/>
    <property type="match status" value="1"/>
</dbReference>
<evidence type="ECO:0000313" key="6">
    <source>
        <dbReference type="EMBL" id="KAL1566317.1"/>
    </source>
</evidence>
<evidence type="ECO:0000256" key="2">
    <source>
        <dbReference type="ARBA" id="ARBA00023125"/>
    </source>
</evidence>
<keyword evidence="2" id="KW-0238">DNA-binding</keyword>
<proteinExistence type="predicted"/>
<accession>A0ABD1IC82</accession>
<evidence type="ECO:0000313" key="7">
    <source>
        <dbReference type="Proteomes" id="UP001567538"/>
    </source>
</evidence>
<name>A0ABD1IC82_SALDI</name>
<comment type="caution">
    <text evidence="6">The sequence shown here is derived from an EMBL/GenBank/DDBJ whole genome shotgun (WGS) entry which is preliminary data.</text>
</comment>
<keyword evidence="7" id="KW-1185">Reference proteome</keyword>
<sequence length="170" mass="19990">MAIVWRESSVAEEELRLPAGWRFDPTDEELIRFYLSKKVGVESLPAKVMKEIDAHHFYQHHPNNLVHGSERLQDEYLLIHGDEYFHGKIDKIKLVSEGTVGSWRSMGTEEEIVDKNGNVYAFKIHSTFYSQKCKRTNWRMELYRLPVPNNHEDSGREEWVVARIRGAQEF</sequence>
<dbReference type="InterPro" id="IPR036093">
    <property type="entry name" value="NAC_dom_sf"/>
</dbReference>
<dbReference type="Pfam" id="PF02365">
    <property type="entry name" value="NAM"/>
    <property type="match status" value="1"/>
</dbReference>
<dbReference type="EMBL" id="JBEAFC010000002">
    <property type="protein sequence ID" value="KAL1566317.1"/>
    <property type="molecule type" value="Genomic_DNA"/>
</dbReference>
<organism evidence="6 7">
    <name type="scientific">Salvia divinorum</name>
    <name type="common">Maria pastora</name>
    <name type="synonym">Diviner's sage</name>
    <dbReference type="NCBI Taxonomy" id="28513"/>
    <lineage>
        <taxon>Eukaryota</taxon>
        <taxon>Viridiplantae</taxon>
        <taxon>Streptophyta</taxon>
        <taxon>Embryophyta</taxon>
        <taxon>Tracheophyta</taxon>
        <taxon>Spermatophyta</taxon>
        <taxon>Magnoliopsida</taxon>
        <taxon>eudicotyledons</taxon>
        <taxon>Gunneridae</taxon>
        <taxon>Pentapetalae</taxon>
        <taxon>asterids</taxon>
        <taxon>lamiids</taxon>
        <taxon>Lamiales</taxon>
        <taxon>Lamiaceae</taxon>
        <taxon>Nepetoideae</taxon>
        <taxon>Mentheae</taxon>
        <taxon>Salviinae</taxon>
        <taxon>Salvia</taxon>
        <taxon>Salvia subgen. Calosphace</taxon>
    </lineage>
</organism>
<dbReference type="GO" id="GO:0003677">
    <property type="term" value="F:DNA binding"/>
    <property type="evidence" value="ECO:0007669"/>
    <property type="project" value="UniProtKB-KW"/>
</dbReference>
<protein>
    <submittedName>
        <fullName evidence="6">NAC domain-containing protein 83-like</fullName>
    </submittedName>
</protein>
<dbReference type="InterPro" id="IPR003441">
    <property type="entry name" value="NAC-dom"/>
</dbReference>
<keyword evidence="3" id="KW-0804">Transcription</keyword>
<evidence type="ECO:0000259" key="5">
    <source>
        <dbReference type="PROSITE" id="PS51005"/>
    </source>
</evidence>
<dbReference type="Gene3D" id="2.170.150.80">
    <property type="entry name" value="NAC domain"/>
    <property type="match status" value="1"/>
</dbReference>
<dbReference type="AlphaFoldDB" id="A0ABD1IC82"/>
<keyword evidence="4" id="KW-0539">Nucleus</keyword>
<evidence type="ECO:0000256" key="3">
    <source>
        <dbReference type="ARBA" id="ARBA00023163"/>
    </source>
</evidence>
<feature type="domain" description="NAC" evidence="5">
    <location>
        <begin position="17"/>
        <end position="167"/>
    </location>
</feature>
<dbReference type="PANTHER" id="PTHR31719">
    <property type="entry name" value="NAC TRANSCRIPTION FACTOR 56"/>
    <property type="match status" value="1"/>
</dbReference>
<evidence type="ECO:0000256" key="4">
    <source>
        <dbReference type="ARBA" id="ARBA00023242"/>
    </source>
</evidence>
<gene>
    <name evidence="6" type="ORF">AAHA92_01944</name>
</gene>
<reference evidence="6 7" key="1">
    <citation type="submission" date="2024-06" db="EMBL/GenBank/DDBJ databases">
        <title>A chromosome level genome sequence of Diviner's sage (Salvia divinorum).</title>
        <authorList>
            <person name="Ford S.A."/>
            <person name="Ro D.-K."/>
            <person name="Ness R.W."/>
            <person name="Phillips M.A."/>
        </authorList>
    </citation>
    <scope>NUCLEOTIDE SEQUENCE [LARGE SCALE GENOMIC DNA]</scope>
    <source>
        <strain evidence="6">SAF-2024a</strain>
        <tissue evidence="6">Leaf</tissue>
    </source>
</reference>